<feature type="transmembrane region" description="Helical" evidence="1">
    <location>
        <begin position="61"/>
        <end position="81"/>
    </location>
</feature>
<dbReference type="RefSeq" id="XP_024675684.1">
    <property type="nucleotide sequence ID" value="XM_024820893.1"/>
</dbReference>
<keyword evidence="1" id="KW-0472">Membrane</keyword>
<dbReference type="OrthoDB" id="1461976at2759"/>
<feature type="transmembrane region" description="Helical" evidence="1">
    <location>
        <begin position="30"/>
        <end position="49"/>
    </location>
</feature>
<feature type="transmembrane region" description="Helical" evidence="1">
    <location>
        <begin position="251"/>
        <end position="271"/>
    </location>
</feature>
<dbReference type="GO" id="GO:0006629">
    <property type="term" value="P:lipid metabolic process"/>
    <property type="evidence" value="ECO:0007669"/>
    <property type="project" value="InterPro"/>
</dbReference>
<organism evidence="3 4">
    <name type="scientific">Aspergillus candidus</name>
    <dbReference type="NCBI Taxonomy" id="41067"/>
    <lineage>
        <taxon>Eukaryota</taxon>
        <taxon>Fungi</taxon>
        <taxon>Dikarya</taxon>
        <taxon>Ascomycota</taxon>
        <taxon>Pezizomycotina</taxon>
        <taxon>Eurotiomycetes</taxon>
        <taxon>Eurotiomycetidae</taxon>
        <taxon>Eurotiales</taxon>
        <taxon>Aspergillaceae</taxon>
        <taxon>Aspergillus</taxon>
        <taxon>Aspergillus subgen. Circumdati</taxon>
    </lineage>
</organism>
<keyword evidence="4" id="KW-1185">Reference proteome</keyword>
<evidence type="ECO:0000259" key="2">
    <source>
        <dbReference type="Pfam" id="PF00487"/>
    </source>
</evidence>
<dbReference type="AlphaFoldDB" id="A0A2I2FM22"/>
<sequence length="390" mass="44809">MVSLKTEQPTLGALRDAIPDHCFERSATRSLLYVARDVLYAGVLIYAASYIDSIPTGSLRIVAWTLYTFLQGCVGTGLWILAHECGHGAFSPSTRLNNFVGWALHSALMVPYYSWKITHARHHRYTGHLTRDTAFVPYTESEFMENRKLSVLDQVHELIEETPLATSVAHLLGHQLFGWQMYMFQYVSAGKESIPGVEDVAKARNLSHYAPNGTLWVPGQGLLIFLTDMGLLMTASVWGYVGWHYGWQKVVLLYVIPYFWVHHWLVAITYLHHTHPSVPHFSPEKWSFTSGALCTIDRSFGFIGRHFMHEIIDYHVVHHLFPRIPFYHAQEATEAIQPLLQEHYHESKDESFLKSLVDTFHRCWYVSEDCGPGERQEGVYWWQTGKAKKQ</sequence>
<dbReference type="Proteomes" id="UP000234585">
    <property type="component" value="Unassembled WGS sequence"/>
</dbReference>
<reference evidence="3 4" key="1">
    <citation type="submission" date="2017-12" db="EMBL/GenBank/DDBJ databases">
        <authorList>
            <consortium name="DOE Joint Genome Institute"/>
            <person name="Haridas S."/>
            <person name="Kjaerbolling I."/>
            <person name="Vesth T.C."/>
            <person name="Frisvad J.C."/>
            <person name="Nybo J.L."/>
            <person name="Theobald S."/>
            <person name="Kuo A."/>
            <person name="Bowyer P."/>
            <person name="Matsuda Y."/>
            <person name="Mondo S."/>
            <person name="Lyhne E.K."/>
            <person name="Kogle M.E."/>
            <person name="Clum A."/>
            <person name="Lipzen A."/>
            <person name="Salamov A."/>
            <person name="Ngan C.Y."/>
            <person name="Daum C."/>
            <person name="Chiniquy J."/>
            <person name="Barry K."/>
            <person name="LaButti K."/>
            <person name="Simmons B.A."/>
            <person name="Magnuson J.K."/>
            <person name="Mortensen U.H."/>
            <person name="Larsen T.O."/>
            <person name="Grigoriev I.V."/>
            <person name="Baker S.E."/>
            <person name="Andersen M.R."/>
            <person name="Nordberg H.P."/>
            <person name="Cantor M.N."/>
            <person name="Hua S.X."/>
        </authorList>
    </citation>
    <scope>NUCLEOTIDE SEQUENCE [LARGE SCALE GENOMIC DNA]</scope>
    <source>
        <strain evidence="3 4">CBS 102.13</strain>
    </source>
</reference>
<feature type="domain" description="Fatty acid desaturase" evidence="2">
    <location>
        <begin position="64"/>
        <end position="345"/>
    </location>
</feature>
<keyword evidence="1" id="KW-1133">Transmembrane helix</keyword>
<keyword evidence="1" id="KW-0812">Transmembrane</keyword>
<name>A0A2I2FM22_ASPCN</name>
<dbReference type="EMBL" id="KZ559120">
    <property type="protein sequence ID" value="PLB41672.1"/>
    <property type="molecule type" value="Genomic_DNA"/>
</dbReference>
<feature type="transmembrane region" description="Helical" evidence="1">
    <location>
        <begin position="96"/>
        <end position="115"/>
    </location>
</feature>
<protein>
    <submittedName>
        <fullName evidence="3">Fatty acid desaturase-domain-containing protein</fullName>
    </submittedName>
</protein>
<dbReference type="InterPro" id="IPR012171">
    <property type="entry name" value="Fatty_acid_desaturase"/>
</dbReference>
<dbReference type="CDD" id="cd03507">
    <property type="entry name" value="Delta12-FADS-like"/>
    <property type="match status" value="1"/>
</dbReference>
<dbReference type="GeneID" id="36528053"/>
<dbReference type="InterPro" id="IPR005804">
    <property type="entry name" value="FA_desaturase_dom"/>
</dbReference>
<evidence type="ECO:0000313" key="4">
    <source>
        <dbReference type="Proteomes" id="UP000234585"/>
    </source>
</evidence>
<evidence type="ECO:0000313" key="3">
    <source>
        <dbReference type="EMBL" id="PLB41672.1"/>
    </source>
</evidence>
<proteinExistence type="predicted"/>
<feature type="transmembrane region" description="Helical" evidence="1">
    <location>
        <begin position="222"/>
        <end position="245"/>
    </location>
</feature>
<accession>A0A2I2FM22</accession>
<dbReference type="Pfam" id="PF00487">
    <property type="entry name" value="FA_desaturase"/>
    <property type="match status" value="1"/>
</dbReference>
<evidence type="ECO:0000256" key="1">
    <source>
        <dbReference type="SAM" id="Phobius"/>
    </source>
</evidence>
<dbReference type="PANTHER" id="PTHR32100">
    <property type="entry name" value="OMEGA-6 FATTY ACID DESATURASE, CHLOROPLASTIC"/>
    <property type="match status" value="1"/>
</dbReference>
<gene>
    <name evidence="3" type="ORF">BDW47DRAFT_99493</name>
</gene>
<dbReference type="GO" id="GO:0016491">
    <property type="term" value="F:oxidoreductase activity"/>
    <property type="evidence" value="ECO:0007669"/>
    <property type="project" value="InterPro"/>
</dbReference>
<dbReference type="STRING" id="41067.A0A2I2FM22"/>